<evidence type="ECO:0000313" key="7">
    <source>
        <dbReference type="Proteomes" id="UP000032668"/>
    </source>
</evidence>
<dbReference type="PANTHER" id="PTHR12213:SF0">
    <property type="entry name" value="CORRINOID ADENOSYLTRANSFERASE MMAB"/>
    <property type="match status" value="1"/>
</dbReference>
<organism evidence="6 7">
    <name type="scientific">Acidocella aminolytica 101 = DSM 11237</name>
    <dbReference type="NCBI Taxonomy" id="1120923"/>
    <lineage>
        <taxon>Bacteria</taxon>
        <taxon>Pseudomonadati</taxon>
        <taxon>Pseudomonadota</taxon>
        <taxon>Alphaproteobacteria</taxon>
        <taxon>Acetobacterales</taxon>
        <taxon>Acidocellaceae</taxon>
        <taxon>Acidocella</taxon>
    </lineage>
</organism>
<dbReference type="UniPathway" id="UPA00148">
    <property type="reaction ID" value="UER00233"/>
</dbReference>
<keyword evidence="2 4" id="KW-0547">Nucleotide-binding</keyword>
<dbReference type="Proteomes" id="UP000032668">
    <property type="component" value="Unassembled WGS sequence"/>
</dbReference>
<feature type="domain" description="Cobalamin adenosyltransferase-like" evidence="5">
    <location>
        <begin position="1"/>
        <end position="137"/>
    </location>
</feature>
<dbReference type="InterPro" id="IPR029499">
    <property type="entry name" value="PduO-typ"/>
</dbReference>
<evidence type="ECO:0000259" key="5">
    <source>
        <dbReference type="Pfam" id="PF01923"/>
    </source>
</evidence>
<dbReference type="GO" id="GO:0008817">
    <property type="term" value="F:corrinoid adenosyltransferase activity"/>
    <property type="evidence" value="ECO:0007669"/>
    <property type="project" value="UniProtKB-UniRule"/>
</dbReference>
<keyword evidence="3 4" id="KW-0067">ATP-binding</keyword>
<dbReference type="SUPFAM" id="SSF89028">
    <property type="entry name" value="Cobalamin adenosyltransferase-like"/>
    <property type="match status" value="1"/>
</dbReference>
<accession>A0A0D6PIJ5</accession>
<evidence type="ECO:0000256" key="4">
    <source>
        <dbReference type="RuleBase" id="RU366026"/>
    </source>
</evidence>
<keyword evidence="7" id="KW-1185">Reference proteome</keyword>
<dbReference type="PANTHER" id="PTHR12213">
    <property type="entry name" value="CORRINOID ADENOSYLTRANSFERASE"/>
    <property type="match status" value="1"/>
</dbReference>
<dbReference type="EMBL" id="BANC01000095">
    <property type="protein sequence ID" value="GAN81492.1"/>
    <property type="molecule type" value="Genomic_DNA"/>
</dbReference>
<dbReference type="InterPro" id="IPR016030">
    <property type="entry name" value="CblAdoTrfase-like"/>
</dbReference>
<comment type="caution">
    <text evidence="6">The sequence shown here is derived from an EMBL/GenBank/DDBJ whole genome shotgun (WGS) entry which is preliminary data.</text>
</comment>
<dbReference type="GO" id="GO:0005524">
    <property type="term" value="F:ATP binding"/>
    <property type="evidence" value="ECO:0007669"/>
    <property type="project" value="UniProtKB-UniRule"/>
</dbReference>
<evidence type="ECO:0000313" key="6">
    <source>
        <dbReference type="EMBL" id="GAN81492.1"/>
    </source>
</evidence>
<evidence type="ECO:0000256" key="3">
    <source>
        <dbReference type="ARBA" id="ARBA00022840"/>
    </source>
</evidence>
<dbReference type="Gene3D" id="1.20.1200.10">
    <property type="entry name" value="Cobalamin adenosyltransferase-like"/>
    <property type="match status" value="1"/>
</dbReference>
<comment type="similarity">
    <text evidence="4">Belongs to the Cob(I)alamin adenosyltransferase family.</text>
</comment>
<gene>
    <name evidence="6" type="ORF">Aam_097_017</name>
</gene>
<comment type="catalytic activity">
    <reaction evidence="4">
        <text>2 cob(II)alamin + reduced [electron-transfer flavoprotein] + 2 ATP = 2 adenosylcob(III)alamin + 2 triphosphate + oxidized [electron-transfer flavoprotein] + 3 H(+)</text>
        <dbReference type="Rhea" id="RHEA:28671"/>
        <dbReference type="Rhea" id="RHEA-COMP:10685"/>
        <dbReference type="Rhea" id="RHEA-COMP:10686"/>
        <dbReference type="ChEBI" id="CHEBI:15378"/>
        <dbReference type="ChEBI" id="CHEBI:16304"/>
        <dbReference type="ChEBI" id="CHEBI:18036"/>
        <dbReference type="ChEBI" id="CHEBI:18408"/>
        <dbReference type="ChEBI" id="CHEBI:30616"/>
        <dbReference type="ChEBI" id="CHEBI:57692"/>
        <dbReference type="ChEBI" id="CHEBI:58307"/>
        <dbReference type="EC" id="2.5.1.17"/>
    </reaction>
</comment>
<dbReference type="EC" id="2.5.1.17" evidence="4"/>
<comment type="catalytic activity">
    <reaction evidence="4">
        <text>2 cob(II)yrinate a,c diamide + reduced [electron-transfer flavoprotein] + 2 ATP = 2 adenosylcob(III)yrinate a,c-diamide + 2 triphosphate + oxidized [electron-transfer flavoprotein] + 3 H(+)</text>
        <dbReference type="Rhea" id="RHEA:11528"/>
        <dbReference type="Rhea" id="RHEA-COMP:10685"/>
        <dbReference type="Rhea" id="RHEA-COMP:10686"/>
        <dbReference type="ChEBI" id="CHEBI:15378"/>
        <dbReference type="ChEBI" id="CHEBI:18036"/>
        <dbReference type="ChEBI" id="CHEBI:30616"/>
        <dbReference type="ChEBI" id="CHEBI:57692"/>
        <dbReference type="ChEBI" id="CHEBI:58307"/>
        <dbReference type="ChEBI" id="CHEBI:58503"/>
        <dbReference type="ChEBI" id="CHEBI:58537"/>
        <dbReference type="EC" id="2.5.1.17"/>
    </reaction>
</comment>
<keyword evidence="1 4" id="KW-0808">Transferase</keyword>
<dbReference type="InterPro" id="IPR036451">
    <property type="entry name" value="CblAdoTrfase-like_sf"/>
</dbReference>
<dbReference type="NCBIfam" id="TIGR00636">
    <property type="entry name" value="PduO_Nterm"/>
    <property type="match status" value="1"/>
</dbReference>
<dbReference type="AlphaFoldDB" id="A0A0D6PIJ5"/>
<reference evidence="6 7" key="1">
    <citation type="submission" date="2012-11" db="EMBL/GenBank/DDBJ databases">
        <title>Whole genome sequence of Acidocella aminolytica 101 = DSM 11237.</title>
        <authorList>
            <person name="Azuma Y."/>
            <person name="Higashiura N."/>
            <person name="Hirakawa H."/>
            <person name="Matsushita K."/>
        </authorList>
    </citation>
    <scope>NUCLEOTIDE SEQUENCE [LARGE SCALE GENOMIC DNA]</scope>
    <source>
        <strain evidence="7">101 / DSM 11237</strain>
    </source>
</reference>
<proteinExistence type="inferred from homology"/>
<comment type="pathway">
    <text evidence="4">Cofactor biosynthesis; adenosylcobalamin biosynthesis; adenosylcobalamin from cob(II)yrinate a,c-diamide: step 2/7.</text>
</comment>
<evidence type="ECO:0000256" key="1">
    <source>
        <dbReference type="ARBA" id="ARBA00022679"/>
    </source>
</evidence>
<name>A0A0D6PIJ5_9PROT</name>
<dbReference type="Pfam" id="PF01923">
    <property type="entry name" value="Cob_adeno_trans"/>
    <property type="match status" value="1"/>
</dbReference>
<protein>
    <recommendedName>
        <fullName evidence="4">Corrinoid adenosyltransferase</fullName>
        <ecNumber evidence="4">2.5.1.17</ecNumber>
    </recommendedName>
    <alternativeName>
        <fullName evidence="4">Cob(II)alamin adenosyltransferase</fullName>
    </alternativeName>
    <alternativeName>
        <fullName evidence="4">Cob(II)yrinic acid a,c-diamide adenosyltransferase</fullName>
    </alternativeName>
    <alternativeName>
        <fullName evidence="4">Cobinamide/cobalamin adenosyltransferase</fullName>
    </alternativeName>
</protein>
<evidence type="ECO:0000256" key="2">
    <source>
        <dbReference type="ARBA" id="ARBA00022741"/>
    </source>
</evidence>
<keyword evidence="4" id="KW-0169">Cobalamin biosynthesis</keyword>
<sequence>MGDVDELNAVIGLVRLEVEGTIDTILERVQNDLFDLGADLCTPITEDAKPALRIVQGQINWLEARIDAVTAELAPLTSFILPAGSPAAARLHFSRTVARRAERAVVHLLEEPEEAVNRLVLLYLNRLSDLLFVLARAANGMGGADVLWVPAGGRDG</sequence>
<dbReference type="STRING" id="1120923.SAMN02746095_01909"/>
<dbReference type="GO" id="GO:0009236">
    <property type="term" value="P:cobalamin biosynthetic process"/>
    <property type="evidence" value="ECO:0007669"/>
    <property type="project" value="UniProtKB-UniRule"/>
</dbReference>